<sequence>MSETLSMVEFVVKASPASSNFGIGHATKKGRRQLDLPLDSDGPTVDKNGRKIPKLVVSKKAPNLLLLHQRRERILNCMNEIMHNHWMRDLIIRYHRKPMKSNGRLKRKTMGCDCWLNTGNDKWDRARVMRETIIMAIMVAVPGLVSLS</sequence>
<name>A0A7J8NZZ9_GOSRA</name>
<proteinExistence type="predicted"/>
<dbReference type="AlphaFoldDB" id="A0A7J8NZZ9"/>
<reference evidence="1 2" key="1">
    <citation type="journal article" date="2019" name="Genome Biol. Evol.">
        <title>Insights into the evolution of the New World diploid cottons (Gossypium, subgenus Houzingenia) based on genome sequencing.</title>
        <authorList>
            <person name="Grover C.E."/>
            <person name="Arick M.A. 2nd"/>
            <person name="Thrash A."/>
            <person name="Conover J.L."/>
            <person name="Sanders W.S."/>
            <person name="Peterson D.G."/>
            <person name="Frelichowski J.E."/>
            <person name="Scheffler J.A."/>
            <person name="Scheffler B.E."/>
            <person name="Wendel J.F."/>
        </authorList>
    </citation>
    <scope>NUCLEOTIDE SEQUENCE [LARGE SCALE GENOMIC DNA]</scope>
    <source>
        <strain evidence="1">8</strain>
        <tissue evidence="1">Leaf</tissue>
    </source>
</reference>
<comment type="caution">
    <text evidence="1">The sequence shown here is derived from an EMBL/GenBank/DDBJ whole genome shotgun (WGS) entry which is preliminary data.</text>
</comment>
<gene>
    <name evidence="1" type="ORF">Gorai_024549</name>
</gene>
<protein>
    <submittedName>
        <fullName evidence="1">Uncharacterized protein</fullName>
    </submittedName>
</protein>
<dbReference type="Proteomes" id="UP000593578">
    <property type="component" value="Unassembled WGS sequence"/>
</dbReference>
<accession>A0A7J8NZZ9</accession>
<organism evidence="1 2">
    <name type="scientific">Gossypium raimondii</name>
    <name type="common">Peruvian cotton</name>
    <name type="synonym">Gossypium klotzschianum subsp. raimondii</name>
    <dbReference type="NCBI Taxonomy" id="29730"/>
    <lineage>
        <taxon>Eukaryota</taxon>
        <taxon>Viridiplantae</taxon>
        <taxon>Streptophyta</taxon>
        <taxon>Embryophyta</taxon>
        <taxon>Tracheophyta</taxon>
        <taxon>Spermatophyta</taxon>
        <taxon>Magnoliopsida</taxon>
        <taxon>eudicotyledons</taxon>
        <taxon>Gunneridae</taxon>
        <taxon>Pentapetalae</taxon>
        <taxon>rosids</taxon>
        <taxon>malvids</taxon>
        <taxon>Malvales</taxon>
        <taxon>Malvaceae</taxon>
        <taxon>Malvoideae</taxon>
        <taxon>Gossypium</taxon>
    </lineage>
</organism>
<dbReference type="EMBL" id="JABEZZ010000003">
    <property type="protein sequence ID" value="MBA0582400.1"/>
    <property type="molecule type" value="Genomic_DNA"/>
</dbReference>
<evidence type="ECO:0000313" key="2">
    <source>
        <dbReference type="Proteomes" id="UP000593578"/>
    </source>
</evidence>
<feature type="non-terminal residue" evidence="1">
    <location>
        <position position="1"/>
    </location>
</feature>
<evidence type="ECO:0000313" key="1">
    <source>
        <dbReference type="EMBL" id="MBA0582400.1"/>
    </source>
</evidence>